<dbReference type="GO" id="GO:0004674">
    <property type="term" value="F:protein serine/threonine kinase activity"/>
    <property type="evidence" value="ECO:0007669"/>
    <property type="project" value="UniProtKB-KW"/>
</dbReference>
<dbReference type="Gene3D" id="3.30.200.20">
    <property type="entry name" value="Phosphorylase Kinase, domain 1"/>
    <property type="match status" value="1"/>
</dbReference>
<dbReference type="SMART" id="SM00220">
    <property type="entry name" value="S_TKc"/>
    <property type="match status" value="1"/>
</dbReference>
<keyword evidence="9" id="KW-1185">Reference proteome</keyword>
<sequence length="288" mass="30588">MSLATDSRVLAGRYQLRGRIGVGGAAEVHRGWDVLLRRFVAVKVVAGEGDDRRFDNEVRTLAGLSHPGLLSVYDVGTDGGTSFVVLQLVEGTTLRDRLVAGAFTPTQVRALGHQVADTLAHVHDQRVVHRDVKPSNILLDGSDTAFLADFGLARSLGPTPVAKTRGVVVGTASYLAPEQVRGDDVGPPADVYALGLVLLECLTGYREYQGDRVEAAVARLHRPPSIPHDVPAGLARLLAAMTSLSADRRPTAAQVADRLRPAPAALPPDRLLCGVRPATPPPLRARPA</sequence>
<dbReference type="PANTHER" id="PTHR43289:SF6">
    <property type="entry name" value="SERINE_THREONINE-PROTEIN KINASE NEKL-3"/>
    <property type="match status" value="1"/>
</dbReference>
<comment type="caution">
    <text evidence="8">The sequence shown here is derived from an EMBL/GenBank/DDBJ whole genome shotgun (WGS) entry which is preliminary data.</text>
</comment>
<dbReference type="EC" id="2.7.11.1" evidence="1"/>
<gene>
    <name evidence="8" type="ORF">FHX81_1382</name>
</gene>
<dbReference type="EMBL" id="VFPP01000001">
    <property type="protein sequence ID" value="TQM79088.1"/>
    <property type="molecule type" value="Genomic_DNA"/>
</dbReference>
<dbReference type="Gene3D" id="1.10.510.10">
    <property type="entry name" value="Transferase(Phosphotransferase) domain 1"/>
    <property type="match status" value="1"/>
</dbReference>
<dbReference type="Proteomes" id="UP000316628">
    <property type="component" value="Unassembled WGS sequence"/>
</dbReference>
<organism evidence="8 9">
    <name type="scientific">Saccharothrix saharensis</name>
    <dbReference type="NCBI Taxonomy" id="571190"/>
    <lineage>
        <taxon>Bacteria</taxon>
        <taxon>Bacillati</taxon>
        <taxon>Actinomycetota</taxon>
        <taxon>Actinomycetes</taxon>
        <taxon>Pseudonocardiales</taxon>
        <taxon>Pseudonocardiaceae</taxon>
        <taxon>Saccharothrix</taxon>
    </lineage>
</organism>
<keyword evidence="5 8" id="KW-0418">Kinase</keyword>
<dbReference type="PANTHER" id="PTHR43289">
    <property type="entry name" value="MITOGEN-ACTIVATED PROTEIN KINASE KINASE KINASE 20-RELATED"/>
    <property type="match status" value="1"/>
</dbReference>
<evidence type="ECO:0000313" key="9">
    <source>
        <dbReference type="Proteomes" id="UP000316628"/>
    </source>
</evidence>
<proteinExistence type="predicted"/>
<feature type="domain" description="Protein kinase" evidence="7">
    <location>
        <begin position="14"/>
        <end position="263"/>
    </location>
</feature>
<dbReference type="AlphaFoldDB" id="A0A543J8D9"/>
<evidence type="ECO:0000256" key="6">
    <source>
        <dbReference type="ARBA" id="ARBA00022840"/>
    </source>
</evidence>
<evidence type="ECO:0000256" key="4">
    <source>
        <dbReference type="ARBA" id="ARBA00022741"/>
    </source>
</evidence>
<dbReference type="CDD" id="cd14014">
    <property type="entry name" value="STKc_PknB_like"/>
    <property type="match status" value="1"/>
</dbReference>
<dbReference type="PROSITE" id="PS00108">
    <property type="entry name" value="PROTEIN_KINASE_ST"/>
    <property type="match status" value="1"/>
</dbReference>
<protein>
    <recommendedName>
        <fullName evidence="1">non-specific serine/threonine protein kinase</fullName>
        <ecNumber evidence="1">2.7.11.1</ecNumber>
    </recommendedName>
</protein>
<keyword evidence="3" id="KW-0808">Transferase</keyword>
<dbReference type="InterPro" id="IPR008271">
    <property type="entry name" value="Ser/Thr_kinase_AS"/>
</dbReference>
<accession>A0A543J8D9</accession>
<dbReference type="SUPFAM" id="SSF56112">
    <property type="entry name" value="Protein kinase-like (PK-like)"/>
    <property type="match status" value="1"/>
</dbReference>
<dbReference type="Pfam" id="PF00069">
    <property type="entry name" value="Pkinase"/>
    <property type="match status" value="1"/>
</dbReference>
<evidence type="ECO:0000256" key="1">
    <source>
        <dbReference type="ARBA" id="ARBA00012513"/>
    </source>
</evidence>
<keyword evidence="6" id="KW-0067">ATP-binding</keyword>
<keyword evidence="4" id="KW-0547">Nucleotide-binding</keyword>
<evidence type="ECO:0000259" key="7">
    <source>
        <dbReference type="PROSITE" id="PS50011"/>
    </source>
</evidence>
<evidence type="ECO:0000256" key="2">
    <source>
        <dbReference type="ARBA" id="ARBA00022527"/>
    </source>
</evidence>
<dbReference type="PROSITE" id="PS50011">
    <property type="entry name" value="PROTEIN_KINASE_DOM"/>
    <property type="match status" value="1"/>
</dbReference>
<dbReference type="GO" id="GO:0005524">
    <property type="term" value="F:ATP binding"/>
    <property type="evidence" value="ECO:0007669"/>
    <property type="project" value="UniProtKB-KW"/>
</dbReference>
<evidence type="ECO:0000256" key="3">
    <source>
        <dbReference type="ARBA" id="ARBA00022679"/>
    </source>
</evidence>
<evidence type="ECO:0000313" key="8">
    <source>
        <dbReference type="EMBL" id="TQM79088.1"/>
    </source>
</evidence>
<dbReference type="InterPro" id="IPR000719">
    <property type="entry name" value="Prot_kinase_dom"/>
</dbReference>
<dbReference type="RefSeq" id="WP_141976139.1">
    <property type="nucleotide sequence ID" value="NZ_VFPP01000001.1"/>
</dbReference>
<reference evidence="8 9" key="1">
    <citation type="submission" date="2019-06" db="EMBL/GenBank/DDBJ databases">
        <title>Sequencing the genomes of 1000 actinobacteria strains.</title>
        <authorList>
            <person name="Klenk H.-P."/>
        </authorList>
    </citation>
    <scope>NUCLEOTIDE SEQUENCE [LARGE SCALE GENOMIC DNA]</scope>
    <source>
        <strain evidence="8 9">DSM 45456</strain>
    </source>
</reference>
<keyword evidence="2 8" id="KW-0723">Serine/threonine-protein kinase</keyword>
<name>A0A543J8D9_9PSEU</name>
<evidence type="ECO:0000256" key="5">
    <source>
        <dbReference type="ARBA" id="ARBA00022777"/>
    </source>
</evidence>
<dbReference type="OrthoDB" id="9762169at2"/>
<dbReference type="InterPro" id="IPR011009">
    <property type="entry name" value="Kinase-like_dom_sf"/>
</dbReference>